<name>A0A9E7N9E2_9EURY</name>
<reference evidence="3" key="1">
    <citation type="submission" date="2022-06" db="EMBL/GenBank/DDBJ databases">
        <title>Diverse halophilic archaea isolated from saline environments.</title>
        <authorList>
            <person name="Cui H.-L."/>
        </authorList>
    </citation>
    <scope>NUCLEOTIDE SEQUENCE</scope>
    <source>
        <strain evidence="3">WLHS1</strain>
    </source>
</reference>
<proteinExistence type="predicted"/>
<dbReference type="InterPro" id="IPR036388">
    <property type="entry name" value="WH-like_DNA-bd_sf"/>
</dbReference>
<dbReference type="GeneID" id="73291075"/>
<sequence length="1032" mass="113557">MSDFDVLVCSTCTQTWIHETGWRAQGSVSCPHCGKERAPKKVRCEKTLGSRDAAAEWRSRYHAKEADEATLYNDFVLENGQYGRQEVDLLERAEAVVDRFDVDLEVSDFARFEELVDVSMDEERERYADLVDEWCADPGDELADLVSLEDPDHELFENGIRDDLEAWASPPDRDDIARGEVTPTDQPPVSAAAILELDADATVTAVWESLFEHARVRTLLAESVKEFFAGADVTGVYDALEDLGIPYWIRSEIVNAARGDANAVGQLEGELVPSIPDSPMASTDDLLAAAQLLGAAEDATLSVIVEESWLESRRRDQRVDVCHLLAVLADSFDVRVVASGFTLSKVVNSHRVDLPGVSEWCSRQRASGASDETAKAIAGDLEADSFEVAMLRELYADSSGILSYAELYDLYPGDNDSRVRQLVSEFVDDDLVTRFGPQCSKKVELRPLGEQVLETFERETARQRSISDFASRPVNGSGKQDRQGRVTTETGLGGGEDGEDNTAYYRTRYLGPAAHAAVAASGGNGGVMLVRGGIEDHEQKTRYVSYDDERRVAVVAVRAGEPLPLTVSSALALASEEFVDRVLTPTRLESVDDPAPIVRDARCIGAASDEALEDGQTFRDNLIGWGEELSRLTTQLKRGECDDRDSFRSAIVRSAHGLWGTIAHILEALDITLHREIRVPEGLKLEKREAFADSLAHAAAIQSLYGAHACYRQLFEDRTEKREAAMTPSVDAADPTGSLIGSFVLRGPDVHKLEDPLRDRLESPKEVHEDAPEFGVEIPVRSEPDRVAYANTLQRILSRKNLRPTGEAVATTHALIETPQDAARVLHRYLSPEADRREIRPDELRTAFANLEACALVPDLGTDERRTDSAGKIVKVLLEADEPLSKTELAERADVSPKTVYNYREDLESLGLLLVTGDGYRLALSFSTSEERADPVLPSFADGSFLDAVDALLLESLPPDRYGDPSDPIGGVLFWPQDPWALLNHDEYGPWVWLAAKLTGETPPDEDDSDLLMGPVNKQQPIKTAVRQAAAD</sequence>
<dbReference type="SUPFAM" id="SSF46785">
    <property type="entry name" value="Winged helix' DNA-binding domain"/>
    <property type="match status" value="1"/>
</dbReference>
<dbReference type="EMBL" id="CP100355">
    <property type="protein sequence ID" value="UTF52788.1"/>
    <property type="molecule type" value="Genomic_DNA"/>
</dbReference>
<feature type="domain" description="Helix-turn-helix type 11" evidence="2">
    <location>
        <begin position="872"/>
        <end position="920"/>
    </location>
</feature>
<dbReference type="Pfam" id="PF08279">
    <property type="entry name" value="HTH_11"/>
    <property type="match status" value="1"/>
</dbReference>
<dbReference type="InterPro" id="IPR013196">
    <property type="entry name" value="HTH_11"/>
</dbReference>
<dbReference type="KEGG" id="sawl:NGM29_13475"/>
<evidence type="ECO:0000313" key="4">
    <source>
        <dbReference type="Proteomes" id="UP001056855"/>
    </source>
</evidence>
<gene>
    <name evidence="3" type="ORF">NGM29_13475</name>
</gene>
<feature type="region of interest" description="Disordered" evidence="1">
    <location>
        <begin position="464"/>
        <end position="500"/>
    </location>
</feature>
<accession>A0A9E7N9E2</accession>
<dbReference type="AlphaFoldDB" id="A0A9E7N9E2"/>
<organism evidence="3 4">
    <name type="scientific">Natronosalvus rutilus</name>
    <dbReference type="NCBI Taxonomy" id="2953753"/>
    <lineage>
        <taxon>Archaea</taxon>
        <taxon>Methanobacteriati</taxon>
        <taxon>Methanobacteriota</taxon>
        <taxon>Stenosarchaea group</taxon>
        <taxon>Halobacteria</taxon>
        <taxon>Halobacteriales</taxon>
        <taxon>Natrialbaceae</taxon>
        <taxon>Natronosalvus</taxon>
    </lineage>
</organism>
<evidence type="ECO:0000256" key="1">
    <source>
        <dbReference type="SAM" id="MobiDB-lite"/>
    </source>
</evidence>
<dbReference type="InterPro" id="IPR036390">
    <property type="entry name" value="WH_DNA-bd_sf"/>
</dbReference>
<evidence type="ECO:0000259" key="2">
    <source>
        <dbReference type="Pfam" id="PF08279"/>
    </source>
</evidence>
<protein>
    <submittedName>
        <fullName evidence="3">Helix-turn-helix domain-containing protein</fullName>
    </submittedName>
</protein>
<dbReference type="RefSeq" id="WP_254156844.1">
    <property type="nucleotide sequence ID" value="NZ_CP100355.1"/>
</dbReference>
<feature type="region of interest" description="Disordered" evidence="1">
    <location>
        <begin position="1002"/>
        <end position="1032"/>
    </location>
</feature>
<dbReference type="Gene3D" id="1.10.10.10">
    <property type="entry name" value="Winged helix-like DNA-binding domain superfamily/Winged helix DNA-binding domain"/>
    <property type="match status" value="1"/>
</dbReference>
<keyword evidence="4" id="KW-1185">Reference proteome</keyword>
<dbReference type="Proteomes" id="UP001056855">
    <property type="component" value="Chromosome"/>
</dbReference>
<evidence type="ECO:0000313" key="3">
    <source>
        <dbReference type="EMBL" id="UTF52788.1"/>
    </source>
</evidence>